<organism evidence="4 5">
    <name type="scientific">Candidatus Methylocalor cossyra</name>
    <dbReference type="NCBI Taxonomy" id="3108543"/>
    <lineage>
        <taxon>Bacteria</taxon>
        <taxon>Pseudomonadati</taxon>
        <taxon>Pseudomonadota</taxon>
        <taxon>Gammaproteobacteria</taxon>
        <taxon>Methylococcales</taxon>
        <taxon>Methylococcaceae</taxon>
        <taxon>Candidatus Methylocalor</taxon>
    </lineage>
</organism>
<dbReference type="PANTHER" id="PTHR33540">
    <property type="entry name" value="TRNA THREONYLCARBAMOYLADENOSINE BIOSYNTHESIS PROTEIN TSAE"/>
    <property type="match status" value="1"/>
</dbReference>
<evidence type="ECO:0000313" key="5">
    <source>
        <dbReference type="Proteomes" id="UP001497493"/>
    </source>
</evidence>
<feature type="domain" description="Aminoglycoside phosphotransferase" evidence="3">
    <location>
        <begin position="25"/>
        <end position="251"/>
    </location>
</feature>
<keyword evidence="4" id="KW-0808">Transferase</keyword>
<dbReference type="RefSeq" id="WP_348757184.1">
    <property type="nucleotide sequence ID" value="NZ_OZ026884.1"/>
</dbReference>
<protein>
    <submittedName>
        <fullName evidence="4">N-acetylmuramate/N-acetylglucosamine kinase</fullName>
        <ecNumber evidence="4">2.7.1.221</ecNumber>
    </submittedName>
</protein>
<evidence type="ECO:0000256" key="1">
    <source>
        <dbReference type="ARBA" id="ARBA00022741"/>
    </source>
</evidence>
<dbReference type="EC" id="2.7.1.221" evidence="4"/>
<dbReference type="Proteomes" id="UP001497493">
    <property type="component" value="Chromosome"/>
</dbReference>
<evidence type="ECO:0000256" key="2">
    <source>
        <dbReference type="ARBA" id="ARBA00022840"/>
    </source>
</evidence>
<name>A0ABP1C8P3_9GAMM</name>
<dbReference type="InterPro" id="IPR002575">
    <property type="entry name" value="Aminoglycoside_PTrfase"/>
</dbReference>
<dbReference type="Pfam" id="PF01636">
    <property type="entry name" value="APH"/>
    <property type="match status" value="1"/>
</dbReference>
<reference evidence="4 5" key="1">
    <citation type="submission" date="2024-04" db="EMBL/GenBank/DDBJ databases">
        <authorList>
            <person name="Cremers G."/>
        </authorList>
    </citation>
    <scope>NUCLEOTIDE SEQUENCE [LARGE SCALE GENOMIC DNA]</scope>
    <source>
        <strain evidence="4">MeCH1-AG</strain>
    </source>
</reference>
<keyword evidence="2" id="KW-0067">ATP-binding</keyword>
<keyword evidence="5" id="KW-1185">Reference proteome</keyword>
<dbReference type="Gene3D" id="3.90.1200.10">
    <property type="match status" value="1"/>
</dbReference>
<dbReference type="InterPro" id="IPR011009">
    <property type="entry name" value="Kinase-like_dom_sf"/>
</dbReference>
<dbReference type="Gene3D" id="3.30.200.20">
    <property type="entry name" value="Phosphorylase Kinase, domain 1"/>
    <property type="match status" value="1"/>
</dbReference>
<keyword evidence="4" id="KW-0418">Kinase</keyword>
<evidence type="ECO:0000259" key="3">
    <source>
        <dbReference type="Pfam" id="PF01636"/>
    </source>
</evidence>
<dbReference type="PANTHER" id="PTHR33540:SF1">
    <property type="entry name" value="N-ACETYLMURAMATE_N-ACETYLGLUCOSAMINE KINASE"/>
    <property type="match status" value="1"/>
</dbReference>
<gene>
    <name evidence="4" type="primary">amgK</name>
    <name evidence="4" type="ORF">MECH1_V1_1815</name>
</gene>
<keyword evidence="1" id="KW-0547">Nucleotide-binding</keyword>
<accession>A0ABP1C8P3</accession>
<sequence>MPPDQRLAALLAWLRQVLGQPLDGLEPASSDASFRRYFRAWRDGRSFIAMDAPPPREDLRTFLSVAALLRSVGLRTPEVYAADEENGFALLSDFGTRRYLDCLDDQSAGQLYGDALAALMKLQSGLDPAASGLPGYGERLLWSELETFREWFLGRWLGLELEAREARLLDQTWRLLIESALEQPRVCVHRDYHSRNLMVIGQGNPGVLDFQDAVVGPLTYDLVSLLRDCYVGWPAAWVDAWLDGYRTALREAGLLDDRGVERFRRWFDLMGMQRHLKAAGLFARLRLRDGKPGYLKDIPRTLRYVLEAGAGYASLAPFLDFLDRRVMPRLLEAGGR</sequence>
<proteinExistence type="predicted"/>
<evidence type="ECO:0000313" key="4">
    <source>
        <dbReference type="EMBL" id="CAL1240591.1"/>
    </source>
</evidence>
<dbReference type="GO" id="GO:0016301">
    <property type="term" value="F:kinase activity"/>
    <property type="evidence" value="ECO:0007669"/>
    <property type="project" value="UniProtKB-KW"/>
</dbReference>
<dbReference type="EMBL" id="OZ026884">
    <property type="protein sequence ID" value="CAL1240591.1"/>
    <property type="molecule type" value="Genomic_DNA"/>
</dbReference>
<dbReference type="SUPFAM" id="SSF56112">
    <property type="entry name" value="Protein kinase-like (PK-like)"/>
    <property type="match status" value="1"/>
</dbReference>